<keyword evidence="6 9" id="KW-0675">Receptor</keyword>
<comment type="subcellular location">
    <subcellularLocation>
        <location evidence="1">Cell membrane</location>
        <topology evidence="1">Multi-pass membrane protein</topology>
    </subcellularLocation>
</comment>
<dbReference type="GO" id="GO:0005886">
    <property type="term" value="C:plasma membrane"/>
    <property type="evidence" value="ECO:0007669"/>
    <property type="project" value="UniProtKB-SubCell"/>
</dbReference>
<dbReference type="GO" id="GO:0030425">
    <property type="term" value="C:dendrite"/>
    <property type="evidence" value="ECO:0007669"/>
    <property type="project" value="TreeGrafter"/>
</dbReference>
<evidence type="ECO:0000256" key="5">
    <source>
        <dbReference type="ARBA" id="ARBA00023136"/>
    </source>
</evidence>
<evidence type="ECO:0000256" key="1">
    <source>
        <dbReference type="ARBA" id="ARBA00004651"/>
    </source>
</evidence>
<dbReference type="Pfam" id="PF08395">
    <property type="entry name" value="7tm_7"/>
    <property type="match status" value="1"/>
</dbReference>
<dbReference type="GO" id="GO:0007165">
    <property type="term" value="P:signal transduction"/>
    <property type="evidence" value="ECO:0007669"/>
    <property type="project" value="UniProtKB-KW"/>
</dbReference>
<name>A0A5E4MJ58_9HEMI</name>
<feature type="transmembrane region" description="Helical" evidence="8">
    <location>
        <begin position="608"/>
        <end position="630"/>
    </location>
</feature>
<keyword evidence="10" id="KW-1185">Reference proteome</keyword>
<dbReference type="Proteomes" id="UP000325440">
    <property type="component" value="Unassembled WGS sequence"/>
</dbReference>
<evidence type="ECO:0000256" key="4">
    <source>
        <dbReference type="ARBA" id="ARBA00022989"/>
    </source>
</evidence>
<evidence type="ECO:0000256" key="8">
    <source>
        <dbReference type="SAM" id="Phobius"/>
    </source>
</evidence>
<proteinExistence type="predicted"/>
<evidence type="ECO:0000256" key="7">
    <source>
        <dbReference type="ARBA" id="ARBA00023224"/>
    </source>
</evidence>
<dbReference type="OrthoDB" id="6604268at2759"/>
<keyword evidence="4 8" id="KW-1133">Transmembrane helix</keyword>
<keyword evidence="2" id="KW-1003">Cell membrane</keyword>
<evidence type="ECO:0000256" key="3">
    <source>
        <dbReference type="ARBA" id="ARBA00022692"/>
    </source>
</evidence>
<dbReference type="InterPro" id="IPR013604">
    <property type="entry name" value="7TM_chemorcpt"/>
</dbReference>
<keyword evidence="5 8" id="KW-0472">Membrane</keyword>
<feature type="transmembrane region" description="Helical" evidence="8">
    <location>
        <begin position="684"/>
        <end position="702"/>
    </location>
</feature>
<evidence type="ECO:0000313" key="9">
    <source>
        <dbReference type="EMBL" id="VVC31512.1"/>
    </source>
</evidence>
<reference evidence="9 10" key="1">
    <citation type="submission" date="2019-08" db="EMBL/GenBank/DDBJ databases">
        <authorList>
            <person name="Alioto T."/>
            <person name="Alioto T."/>
            <person name="Gomez Garrido J."/>
        </authorList>
    </citation>
    <scope>NUCLEOTIDE SEQUENCE [LARGE SCALE GENOMIC DNA]</scope>
</reference>
<dbReference type="GO" id="GO:0043025">
    <property type="term" value="C:neuronal cell body"/>
    <property type="evidence" value="ECO:0007669"/>
    <property type="project" value="TreeGrafter"/>
</dbReference>
<feature type="transmembrane region" description="Helical" evidence="8">
    <location>
        <begin position="304"/>
        <end position="322"/>
    </location>
</feature>
<feature type="transmembrane region" description="Helical" evidence="8">
    <location>
        <begin position="420"/>
        <end position="439"/>
    </location>
</feature>
<evidence type="ECO:0000313" key="10">
    <source>
        <dbReference type="Proteomes" id="UP000325440"/>
    </source>
</evidence>
<dbReference type="PANTHER" id="PTHR21143:SF133">
    <property type="entry name" value="GUSTATORY AND PHEROMONE RECEPTOR 32A-RELATED"/>
    <property type="match status" value="1"/>
</dbReference>
<protein>
    <submittedName>
        <fullName evidence="9">7TM chemoreceptor</fullName>
    </submittedName>
</protein>
<keyword evidence="3 8" id="KW-0812">Transmembrane</keyword>
<dbReference type="PANTHER" id="PTHR21143">
    <property type="entry name" value="INVERTEBRATE GUSTATORY RECEPTOR"/>
    <property type="match status" value="1"/>
</dbReference>
<feature type="transmembrane region" description="Helical" evidence="8">
    <location>
        <begin position="329"/>
        <end position="353"/>
    </location>
</feature>
<dbReference type="EMBL" id="CABPRJ010000950">
    <property type="protein sequence ID" value="VVC31512.1"/>
    <property type="molecule type" value="Genomic_DNA"/>
</dbReference>
<gene>
    <name evidence="9" type="ORF">CINCED_3A011505</name>
</gene>
<sequence length="707" mass="80755">MSSSVYESFRLINIVSRIFGVMPLKILPGDRNSGPICLVSTADYVYSFVLLVVSVVHSALAPFYVLHSIMPYEYKDSIFAAVSDSDLPRRPPLPANNATGGGEGDDPDEISVMATVMKILNPIMISVSSICSRLVALTFLHRKFSEFITVLHNTDRLMEATIRSYVCNKTRKTAFTQAFDNTDMQFIRCAGMLRYRFNIINNELETIATVWQFKRGALVEKKTCRSFLSELSYGHKLCDSIEMYRYCYGQFCNMLCQLNSTYQLHLLGSISACFLKVLFNLYFSMFGCVVGTNDQKEQDELTRAICWFIFYGMRFLTIIYVANATSKQIILSVVIIVTCAFNLVYAHAVAYKIDDWSDAMSTSLTVFQCSVVAVLSLVSRSIVLYNIVQRADKYRKYKTTLKSFDIYSPMTAVVLNQCRSFSLAVFALSALIILPINAIKLYNLYNRHPDKIFVTTYFFFFYAQNLSMCFIENHFVDECFVIYRQFREVNGGLKNIKCELCVDYSRFSVVKETTSSVSNVPSPRAIVYDKDFYNSKDKEHPLANIVELLKIRHWLIREAVFDLNNLFGIHLGLSLISLGVLSLFDIYTEVFHYFTNTKLDSTMFRSKLLFLGWIAQYSFRLCVITITSHITTKQADYAKTLITDINNRYLDSSTKEELQLFYSQISSRSTEFTACDLFTLNTRLITSAIAAGATYLVILVQFHSNKN</sequence>
<feature type="transmembrane region" description="Helical" evidence="8">
    <location>
        <begin position="264"/>
        <end position="284"/>
    </location>
</feature>
<dbReference type="GO" id="GO:0008049">
    <property type="term" value="P:male courtship behavior"/>
    <property type="evidence" value="ECO:0007669"/>
    <property type="project" value="TreeGrafter"/>
</dbReference>
<evidence type="ECO:0000256" key="2">
    <source>
        <dbReference type="ARBA" id="ARBA00022475"/>
    </source>
</evidence>
<dbReference type="GO" id="GO:0050909">
    <property type="term" value="P:sensory perception of taste"/>
    <property type="evidence" value="ECO:0007669"/>
    <property type="project" value="InterPro"/>
</dbReference>
<feature type="transmembrane region" description="Helical" evidence="8">
    <location>
        <begin position="44"/>
        <end position="66"/>
    </location>
</feature>
<keyword evidence="7" id="KW-0807">Transducer</keyword>
<organism evidence="9 10">
    <name type="scientific">Cinara cedri</name>
    <dbReference type="NCBI Taxonomy" id="506608"/>
    <lineage>
        <taxon>Eukaryota</taxon>
        <taxon>Metazoa</taxon>
        <taxon>Ecdysozoa</taxon>
        <taxon>Arthropoda</taxon>
        <taxon>Hexapoda</taxon>
        <taxon>Insecta</taxon>
        <taxon>Pterygota</taxon>
        <taxon>Neoptera</taxon>
        <taxon>Paraneoptera</taxon>
        <taxon>Hemiptera</taxon>
        <taxon>Sternorrhyncha</taxon>
        <taxon>Aphidomorpha</taxon>
        <taxon>Aphidoidea</taxon>
        <taxon>Aphididae</taxon>
        <taxon>Lachninae</taxon>
        <taxon>Cinara</taxon>
    </lineage>
</organism>
<dbReference type="GO" id="GO:0030424">
    <property type="term" value="C:axon"/>
    <property type="evidence" value="ECO:0007669"/>
    <property type="project" value="TreeGrafter"/>
</dbReference>
<dbReference type="GO" id="GO:0007635">
    <property type="term" value="P:chemosensory behavior"/>
    <property type="evidence" value="ECO:0007669"/>
    <property type="project" value="TreeGrafter"/>
</dbReference>
<evidence type="ECO:0000256" key="6">
    <source>
        <dbReference type="ARBA" id="ARBA00023170"/>
    </source>
</evidence>
<feature type="transmembrane region" description="Helical" evidence="8">
    <location>
        <begin position="567"/>
        <end position="587"/>
    </location>
</feature>
<dbReference type="AlphaFoldDB" id="A0A5E4MJ58"/>
<accession>A0A5E4MJ58</accession>
<feature type="transmembrane region" description="Helical" evidence="8">
    <location>
        <begin position="365"/>
        <end position="388"/>
    </location>
</feature>